<keyword evidence="2" id="KW-1185">Reference proteome</keyword>
<evidence type="ECO:0000313" key="1">
    <source>
        <dbReference type="EMBL" id="KAI9896680.1"/>
    </source>
</evidence>
<dbReference type="EMBL" id="CM047948">
    <property type="protein sequence ID" value="KAI9896680.1"/>
    <property type="molecule type" value="Genomic_DNA"/>
</dbReference>
<comment type="caution">
    <text evidence="1">The sequence shown here is derived from an EMBL/GenBank/DDBJ whole genome shotgun (WGS) entry which is preliminary data.</text>
</comment>
<reference evidence="1" key="1">
    <citation type="submission" date="2022-10" db="EMBL/GenBank/DDBJ databases">
        <title>Complete Genome of Trichothecium roseum strain YXFP-22015, a Plant Pathogen Isolated from Citrus.</title>
        <authorList>
            <person name="Wang Y."/>
            <person name="Zhu L."/>
        </authorList>
    </citation>
    <scope>NUCLEOTIDE SEQUENCE</scope>
    <source>
        <strain evidence="1">YXFP-22015</strain>
    </source>
</reference>
<name>A0ACC0URJ0_9HYPO</name>
<accession>A0ACC0URJ0</accession>
<protein>
    <submittedName>
        <fullName evidence="1">Uncharacterized protein</fullName>
    </submittedName>
</protein>
<organism evidence="1 2">
    <name type="scientific">Trichothecium roseum</name>
    <dbReference type="NCBI Taxonomy" id="47278"/>
    <lineage>
        <taxon>Eukaryota</taxon>
        <taxon>Fungi</taxon>
        <taxon>Dikarya</taxon>
        <taxon>Ascomycota</taxon>
        <taxon>Pezizomycotina</taxon>
        <taxon>Sordariomycetes</taxon>
        <taxon>Hypocreomycetidae</taxon>
        <taxon>Hypocreales</taxon>
        <taxon>Hypocreales incertae sedis</taxon>
        <taxon>Trichothecium</taxon>
    </lineage>
</organism>
<sequence length="401" mass="42264">MFAKALTPAALAVLASHLVAAQTFTDCNPMEKTCPADPGIGKSGINCDFTKGECGDFTPLPYTTVSYDDKGALFSISNGKQAPTISTPKFMFFGKLEVELQATHGQGVVTSVVLQSKDLDEIDWEWVGGDNAQVQSNYFGKGDTTTYDRAAYHPVDAPLTSFHTYTIEWTKKAITWAIDGAVVRTLTYEEAKGGSRFPQTPMEVKIGTWVAGLPDGEEGTVEWAGGYTDFNEAPFEAWYKSVSVTDYAGGDGPTKDSVKEYVWGDKTGSWESIKVVKGDGSDDSDDDETTTTAKPTKTQEQTTTKETEASTTTADDSEETTSAEVTSTVSSAVSTITTVTTPGASTSESASPTESGSDSEDPSTTDAPPAEVSDDSAAGKLAFSLGGAAFAGVAVLLGQLL</sequence>
<dbReference type="Proteomes" id="UP001163324">
    <property type="component" value="Chromosome 9"/>
</dbReference>
<evidence type="ECO:0000313" key="2">
    <source>
        <dbReference type="Proteomes" id="UP001163324"/>
    </source>
</evidence>
<proteinExistence type="predicted"/>
<gene>
    <name evidence="1" type="ORF">N3K66_008852</name>
</gene>